<organism evidence="3 4">
    <name type="scientific">Xenorhabdus beddingii</name>
    <dbReference type="NCBI Taxonomy" id="40578"/>
    <lineage>
        <taxon>Bacteria</taxon>
        <taxon>Pseudomonadati</taxon>
        <taxon>Pseudomonadota</taxon>
        <taxon>Gammaproteobacteria</taxon>
        <taxon>Enterobacterales</taxon>
        <taxon>Morganellaceae</taxon>
        <taxon>Xenorhabdus</taxon>
    </lineage>
</organism>
<dbReference type="OrthoDB" id="9771118at2"/>
<sequence length="380" mass="42630">MNITTLLAPISAESPCGENLEYDDEFLALEQILIEKPEQQFGDVFIPAEPPNWLEVEKQAIHLLSRTKDLRIIIALVQSWLNLRGLCGYADGLNLLRQSLKHYWEDVWPRLEFNGEYDLLPRLNMLATIEDGSPCTIKAQRTIILKSVSSELSLQEVYSLLNGSVSEIKGYTGGRTRLIEELKQQANAPEIKAIITLREQLIALMDIIRHHLSDNHVPELPQFMKQLNVVIGFCPASDPREPGIPENSTHAELPGSATLIKQDSSVGQTTSSSSITTTPIVNAGNGASFHWLDAEVNNRDEARILLEKAKMYFRKHEPSHPAPMMIDRIQRLIDRDFINIIHDLSPESLNQLEVIFGRQDGSDPNNFNPSNSDPNNSGVD</sequence>
<evidence type="ECO:0000259" key="2">
    <source>
        <dbReference type="Pfam" id="PF06812"/>
    </source>
</evidence>
<dbReference type="InterPro" id="IPR010657">
    <property type="entry name" value="ImpA_N"/>
</dbReference>
<keyword evidence="4" id="KW-1185">Reference proteome</keyword>
<dbReference type="Proteomes" id="UP000194204">
    <property type="component" value="Unassembled WGS sequence"/>
</dbReference>
<feature type="region of interest" description="Disordered" evidence="1">
    <location>
        <begin position="360"/>
        <end position="380"/>
    </location>
</feature>
<gene>
    <name evidence="3" type="ORF">Xbed_02251</name>
</gene>
<name>A0A1Y2SKU7_9GAMM</name>
<dbReference type="AlphaFoldDB" id="A0A1Y2SKU7"/>
<accession>A0A1Y2SKU7</accession>
<comment type="caution">
    <text evidence="3">The sequence shown here is derived from an EMBL/GenBank/DDBJ whole genome shotgun (WGS) entry which is preliminary data.</text>
</comment>
<dbReference type="Pfam" id="PF06812">
    <property type="entry name" value="ImpA_N"/>
    <property type="match status" value="1"/>
</dbReference>
<protein>
    <recommendedName>
        <fullName evidence="2">ImpA N-terminal domain-containing protein</fullName>
    </recommendedName>
</protein>
<reference evidence="3 4" key="1">
    <citation type="submission" date="2017-01" db="EMBL/GenBank/DDBJ databases">
        <title>Deconstructing symbiosis and pathogenesis requirements using a combined genomic-metabolomic approach.</title>
        <authorList>
            <person name="Tobias N.J."/>
            <person name="Wolff H."/>
            <person name="Djahanschiri B."/>
            <person name="Ebersberger I."/>
            <person name="Bode H.B."/>
        </authorList>
    </citation>
    <scope>NUCLEOTIDE SEQUENCE [LARGE SCALE GENOMIC DNA]</scope>
    <source>
        <strain evidence="3 4">DSM 4764</strain>
    </source>
</reference>
<evidence type="ECO:0000313" key="4">
    <source>
        <dbReference type="Proteomes" id="UP000194204"/>
    </source>
</evidence>
<proteinExistence type="predicted"/>
<evidence type="ECO:0000256" key="1">
    <source>
        <dbReference type="SAM" id="MobiDB-lite"/>
    </source>
</evidence>
<dbReference type="RefSeq" id="WP_086113001.1">
    <property type="nucleotide sequence ID" value="NZ_CAWNHF010000079.1"/>
</dbReference>
<feature type="compositionally biased region" description="Low complexity" evidence="1">
    <location>
        <begin position="362"/>
        <end position="380"/>
    </location>
</feature>
<dbReference type="STRING" id="40578.Xbed_02251"/>
<dbReference type="NCBIfam" id="TIGR03363">
    <property type="entry name" value="VI_chp_8"/>
    <property type="match status" value="1"/>
</dbReference>
<dbReference type="InterPro" id="IPR017740">
    <property type="entry name" value="TssA-like"/>
</dbReference>
<dbReference type="PANTHER" id="PTHR37951">
    <property type="entry name" value="CYTOPLASMIC PROTEIN-RELATED"/>
    <property type="match status" value="1"/>
</dbReference>
<dbReference type="PANTHER" id="PTHR37951:SF1">
    <property type="entry name" value="TYPE VI SECRETION SYSTEM COMPONENT TSSA1"/>
    <property type="match status" value="1"/>
</dbReference>
<feature type="domain" description="ImpA N-terminal" evidence="2">
    <location>
        <begin position="7"/>
        <end position="130"/>
    </location>
</feature>
<dbReference type="EMBL" id="MUBK01000017">
    <property type="protein sequence ID" value="OTA19571.1"/>
    <property type="molecule type" value="Genomic_DNA"/>
</dbReference>
<evidence type="ECO:0000313" key="3">
    <source>
        <dbReference type="EMBL" id="OTA19571.1"/>
    </source>
</evidence>